<dbReference type="NCBIfam" id="TIGR01865">
    <property type="entry name" value="cas_Csn1"/>
    <property type="match status" value="2"/>
</dbReference>
<evidence type="ECO:0000256" key="11">
    <source>
        <dbReference type="ARBA" id="ARBA00046380"/>
    </source>
</evidence>
<keyword evidence="15" id="KW-1185">Reference proteome</keyword>
<keyword evidence="10" id="KW-0464">Manganese</keyword>
<keyword evidence="2 12" id="KW-0540">Nuclease</keyword>
<keyword evidence="5 12" id="KW-0378">Hydrolase</keyword>
<organism evidence="14 15">
    <name type="scientific">Daejeonella rubra</name>
    <dbReference type="NCBI Taxonomy" id="990371"/>
    <lineage>
        <taxon>Bacteria</taxon>
        <taxon>Pseudomonadati</taxon>
        <taxon>Bacteroidota</taxon>
        <taxon>Sphingobacteriia</taxon>
        <taxon>Sphingobacteriales</taxon>
        <taxon>Sphingobacteriaceae</taxon>
        <taxon>Daejeonella</taxon>
    </lineage>
</organism>
<evidence type="ECO:0000256" key="1">
    <source>
        <dbReference type="ARBA" id="ARBA00001946"/>
    </source>
</evidence>
<accession>A0A1G9TGP5</accession>
<evidence type="ECO:0000256" key="4">
    <source>
        <dbReference type="ARBA" id="ARBA00022759"/>
    </source>
</evidence>
<comment type="subunit">
    <text evidence="11">Monomer. Binds crRNA and tracrRNA.</text>
</comment>
<dbReference type="PROSITE" id="PS51749">
    <property type="entry name" value="HNH_CAS9"/>
    <property type="match status" value="1"/>
</dbReference>
<sequence>MKKIFALDLGTNSIGWALRNPDLTENQIEKFGVLTFNKGVGLGKTGEYSYAAERTKKRSMRRLYQSRKYRLWATLENLINEGYCPLSMEDLNKWRHYSKEEALNNNNGGRVYPIDNLVFDAWIKLDFNNCGKPEYSSPYQLRKELAEVKLDFNKEENRFKLGRALYHIAQRRGFKSSRKGADDVKEREDDENEVVDLQYSEKKKNKVISELFKQYSQASTIGYLFALLENDNVRIRESIAQYAIRENYKDEIKYIFNFQDLDLNHKLFMKLVESGKNKNDGSIFYKRPLRSQKGLIGKCTLELGKYRAPVSHPNFETFRAWSFLNNIKYKPLEDKAAYWQPLPIDLKKDIYINKFFRKSKSYFPFAEIAEFIITKGNNWELNYKPKTTVTGCPVSARLKEIFGEDYMHIQIPKQKALKSNKSYYDIEDIWHVLFSYEDQEFVSAFATEKLNLNDVQTKQFVIAWNAMPVGYGMLSINAINKINNFLKKGLIYTEAVLLANIPSIISNELWTKNEQLFLENISDLINENRRQKTILNIVNNLVSQHKNQDQKSGFKDSSYQLNSSDKQDIFNAIEDTFGSKKWKEKNDADKEQIVNTVTRCYQAYFKTSGLTRKDIKGERHFEIISDNHFYYKTDSGYYRLPKLIDTVVEFLQVHFDVNDGQLKKIYHPSEINIYPPAKPDENGILKLGSPKTGSFKNPMAMRTLHELRKLMNYMIETDQIDSDTRIVVEVARELNDSNKRWAIEAWQRQREAENQEFALAIEELINAIPEISANSKNENDIDKMRLWYEQNDEETVPAIADAKKEVKGIKWSENIKSSYKQISTQKLLIDKYRLWKEQGCQCIYTGKIISISDLFNENVIDFEHTLPRSKSFDNSLANMTVCYADFNRTVKKNQIPFTLNCYDEILPRIEKWKEKVERIKQQIDFWKTKSKTASEKQWKDDAIRQRHLWQMELDYWKNKVDRFTLVEITSGFKNSQLIDSQLISKYAFHYLKTFFEKVDVQKGSVTAAFRKIYQLQVPDEKKDRSKHSHHAKDAAVLTLIPIAAKRDAVLEKYYECKENKKPFTETEPYKGFKREFVWGIDDSVLINNITNGQALTPAKRKIRKRGKEQFIDGTNQPMWATGDSIRGQLHQETFYGAIKPAKRDEKGTILKDDKGSFILDEKIKYVIRVPFQYKKDSNTPGFKTIEEIEKQIVDEGLKAQIRKQVEKAGDLKDAFEQGIYMFDKKGNKVNKIRHIRVWASVSEPLIIKKQTNLSKIAYKQNYYASNATNSYFAIYIGDDKKDFDFRNLLETAQVLSTNSIKSGKDLFEPSIIITKGKKQLDLTLTYVLENGMKIIFKRDKDDDLKKISNNELTKRLYVYTNFEKDGRLNFKYHLEARSKIEEEYSESEVDFEIPKPTLRFGYAKYDFYVEEYDFKVNLDGTINWK</sequence>
<evidence type="ECO:0000256" key="10">
    <source>
        <dbReference type="ARBA" id="ARBA00023211"/>
    </source>
</evidence>
<evidence type="ECO:0000256" key="3">
    <source>
        <dbReference type="ARBA" id="ARBA00022723"/>
    </source>
</evidence>
<protein>
    <submittedName>
        <fullName evidence="14">CRISPR-associated endonuclease Csn1</fullName>
    </submittedName>
</protein>
<evidence type="ECO:0000313" key="15">
    <source>
        <dbReference type="Proteomes" id="UP000199226"/>
    </source>
</evidence>
<dbReference type="InterPro" id="IPR033114">
    <property type="entry name" value="HNH_CAS9"/>
</dbReference>
<gene>
    <name evidence="14" type="ORF">SAMN05421813_11311</name>
</gene>
<dbReference type="STRING" id="990371.SAMN05421813_11311"/>
<evidence type="ECO:0000256" key="2">
    <source>
        <dbReference type="ARBA" id="ARBA00022722"/>
    </source>
</evidence>
<keyword evidence="3" id="KW-0479">Metal-binding</keyword>
<feature type="domain" description="HNH Cas9-type" evidence="13">
    <location>
        <begin position="781"/>
        <end position="948"/>
    </location>
</feature>
<dbReference type="InterPro" id="IPR003615">
    <property type="entry name" value="HNH_nuc"/>
</dbReference>
<dbReference type="InterPro" id="IPR036397">
    <property type="entry name" value="RNaseH_sf"/>
</dbReference>
<dbReference type="GO" id="GO:0051607">
    <property type="term" value="P:defense response to virus"/>
    <property type="evidence" value="ECO:0007669"/>
    <property type="project" value="UniProtKB-KW"/>
</dbReference>
<dbReference type="GO" id="GO:0046872">
    <property type="term" value="F:metal ion binding"/>
    <property type="evidence" value="ECO:0007669"/>
    <property type="project" value="UniProtKB-KW"/>
</dbReference>
<proteinExistence type="predicted"/>
<dbReference type="Proteomes" id="UP000199226">
    <property type="component" value="Unassembled WGS sequence"/>
</dbReference>
<keyword evidence="4 12" id="KW-0255">Endonuclease</keyword>
<dbReference type="OrthoDB" id="9777169at2"/>
<evidence type="ECO:0000256" key="12">
    <source>
        <dbReference type="PROSITE-ProRule" id="PRU01085"/>
    </source>
</evidence>
<dbReference type="GO" id="GO:0003723">
    <property type="term" value="F:RNA binding"/>
    <property type="evidence" value="ECO:0007669"/>
    <property type="project" value="UniProtKB-UniRule"/>
</dbReference>
<evidence type="ECO:0000256" key="9">
    <source>
        <dbReference type="ARBA" id="ARBA00023125"/>
    </source>
</evidence>
<dbReference type="GO" id="GO:0016787">
    <property type="term" value="F:hydrolase activity"/>
    <property type="evidence" value="ECO:0007669"/>
    <property type="project" value="UniProtKB-KW"/>
</dbReference>
<evidence type="ECO:0000259" key="13">
    <source>
        <dbReference type="PROSITE" id="PS51749"/>
    </source>
</evidence>
<keyword evidence="9 12" id="KW-0238">DNA-binding</keyword>
<dbReference type="GO" id="GO:0004519">
    <property type="term" value="F:endonuclease activity"/>
    <property type="evidence" value="ECO:0007669"/>
    <property type="project" value="UniProtKB-UniRule"/>
</dbReference>
<name>A0A1G9TGP5_9SPHI</name>
<dbReference type="RefSeq" id="WP_090704564.1">
    <property type="nucleotide sequence ID" value="NZ_FNHH01000013.1"/>
</dbReference>
<comment type="cofactor">
    <cofactor evidence="1">
        <name>Mg(2+)</name>
        <dbReference type="ChEBI" id="CHEBI:18420"/>
    </cofactor>
</comment>
<dbReference type="EMBL" id="FNHH01000013">
    <property type="protein sequence ID" value="SDM46782.1"/>
    <property type="molecule type" value="Genomic_DNA"/>
</dbReference>
<keyword evidence="8" id="KW-0051">Antiviral defense</keyword>
<dbReference type="InterPro" id="IPR028629">
    <property type="entry name" value="Cas9"/>
</dbReference>
<evidence type="ECO:0000256" key="7">
    <source>
        <dbReference type="ARBA" id="ARBA00022884"/>
    </source>
</evidence>
<evidence type="ECO:0000313" key="14">
    <source>
        <dbReference type="EMBL" id="SDM46782.1"/>
    </source>
</evidence>
<evidence type="ECO:0000256" key="6">
    <source>
        <dbReference type="ARBA" id="ARBA00022842"/>
    </source>
</evidence>
<dbReference type="GO" id="GO:0003677">
    <property type="term" value="F:DNA binding"/>
    <property type="evidence" value="ECO:0007669"/>
    <property type="project" value="UniProtKB-UniRule"/>
</dbReference>
<reference evidence="15" key="1">
    <citation type="submission" date="2016-10" db="EMBL/GenBank/DDBJ databases">
        <authorList>
            <person name="Varghese N."/>
            <person name="Submissions S."/>
        </authorList>
    </citation>
    <scope>NUCLEOTIDE SEQUENCE [LARGE SCALE GENOMIC DNA]</scope>
    <source>
        <strain evidence="15">DSM 24536</strain>
    </source>
</reference>
<dbReference type="Pfam" id="PF13395">
    <property type="entry name" value="HNH_4"/>
    <property type="match status" value="1"/>
</dbReference>
<keyword evidence="7" id="KW-0694">RNA-binding</keyword>
<dbReference type="Gene3D" id="3.30.420.10">
    <property type="entry name" value="Ribonuclease H-like superfamily/Ribonuclease H"/>
    <property type="match status" value="1"/>
</dbReference>
<evidence type="ECO:0000256" key="8">
    <source>
        <dbReference type="ARBA" id="ARBA00023118"/>
    </source>
</evidence>
<evidence type="ECO:0000256" key="5">
    <source>
        <dbReference type="ARBA" id="ARBA00022801"/>
    </source>
</evidence>
<keyword evidence="6" id="KW-0460">Magnesium</keyword>